<comment type="caution">
    <text evidence="1">The sequence shown here is derived from an EMBL/GenBank/DDBJ whole genome shotgun (WGS) entry which is preliminary data.</text>
</comment>
<reference evidence="1 2" key="1">
    <citation type="journal article" date="2023" name="Plants (Basel)">
        <title>Bridging the Gap: Combining Genomics and Transcriptomics Approaches to Understand Stylosanthes scabra, an Orphan Legume from the Brazilian Caatinga.</title>
        <authorList>
            <person name="Ferreira-Neto J.R.C."/>
            <person name="da Silva M.D."/>
            <person name="Binneck E."/>
            <person name="de Melo N.F."/>
            <person name="da Silva R.H."/>
            <person name="de Melo A.L.T.M."/>
            <person name="Pandolfi V."/>
            <person name="Bustamante F.O."/>
            <person name="Brasileiro-Vidal A.C."/>
            <person name="Benko-Iseppon A.M."/>
        </authorList>
    </citation>
    <scope>NUCLEOTIDE SEQUENCE [LARGE SCALE GENOMIC DNA]</scope>
    <source>
        <tissue evidence="1">Leaves</tissue>
    </source>
</reference>
<accession>A0ABU6TPQ0</accession>
<gene>
    <name evidence="1" type="ORF">PIB30_072039</name>
</gene>
<name>A0ABU6TPQ0_9FABA</name>
<dbReference type="Proteomes" id="UP001341840">
    <property type="component" value="Unassembled WGS sequence"/>
</dbReference>
<keyword evidence="2" id="KW-1185">Reference proteome</keyword>
<evidence type="ECO:0000313" key="1">
    <source>
        <dbReference type="EMBL" id="MED6150415.1"/>
    </source>
</evidence>
<sequence length="99" mass="11029">MPLSLMKKLGIKEMKPTKVILQMADKSVRHAHGIVENVLMVDTRNSFYRGEARRYVIGVAASYLVVPNLSSKPKVSILVVLTLCALMDHDDFASNLRMG</sequence>
<dbReference type="EMBL" id="JASCZI010091465">
    <property type="protein sequence ID" value="MED6150415.1"/>
    <property type="molecule type" value="Genomic_DNA"/>
</dbReference>
<protein>
    <submittedName>
        <fullName evidence="1">Uncharacterized protein</fullName>
    </submittedName>
</protein>
<dbReference type="PANTHER" id="PTHR33067">
    <property type="entry name" value="RNA-DIRECTED DNA POLYMERASE-RELATED"/>
    <property type="match status" value="1"/>
</dbReference>
<evidence type="ECO:0000313" key="2">
    <source>
        <dbReference type="Proteomes" id="UP001341840"/>
    </source>
</evidence>
<proteinExistence type="predicted"/>
<organism evidence="1 2">
    <name type="scientific">Stylosanthes scabra</name>
    <dbReference type="NCBI Taxonomy" id="79078"/>
    <lineage>
        <taxon>Eukaryota</taxon>
        <taxon>Viridiplantae</taxon>
        <taxon>Streptophyta</taxon>
        <taxon>Embryophyta</taxon>
        <taxon>Tracheophyta</taxon>
        <taxon>Spermatophyta</taxon>
        <taxon>Magnoliopsida</taxon>
        <taxon>eudicotyledons</taxon>
        <taxon>Gunneridae</taxon>
        <taxon>Pentapetalae</taxon>
        <taxon>rosids</taxon>
        <taxon>fabids</taxon>
        <taxon>Fabales</taxon>
        <taxon>Fabaceae</taxon>
        <taxon>Papilionoideae</taxon>
        <taxon>50 kb inversion clade</taxon>
        <taxon>dalbergioids sensu lato</taxon>
        <taxon>Dalbergieae</taxon>
        <taxon>Pterocarpus clade</taxon>
        <taxon>Stylosanthes</taxon>
    </lineage>
</organism>